<feature type="transmembrane region" description="Helical" evidence="2">
    <location>
        <begin position="363"/>
        <end position="383"/>
    </location>
</feature>
<feature type="transmembrane region" description="Helical" evidence="2">
    <location>
        <begin position="221"/>
        <end position="241"/>
    </location>
</feature>
<dbReference type="AlphaFoldDB" id="A0A813H6R4"/>
<protein>
    <submittedName>
        <fullName evidence="3">Uncharacterized protein</fullName>
    </submittedName>
</protein>
<comment type="caution">
    <text evidence="3">The sequence shown here is derived from an EMBL/GenBank/DDBJ whole genome shotgun (WGS) entry which is preliminary data.</text>
</comment>
<feature type="transmembrane region" description="Helical" evidence="2">
    <location>
        <begin position="113"/>
        <end position="134"/>
    </location>
</feature>
<keyword evidence="2" id="KW-0812">Transmembrane</keyword>
<keyword evidence="2" id="KW-1133">Transmembrane helix</keyword>
<feature type="transmembrane region" description="Helical" evidence="2">
    <location>
        <begin position="318"/>
        <end position="339"/>
    </location>
</feature>
<keyword evidence="4" id="KW-1185">Reference proteome</keyword>
<evidence type="ECO:0000256" key="2">
    <source>
        <dbReference type="SAM" id="Phobius"/>
    </source>
</evidence>
<evidence type="ECO:0000313" key="3">
    <source>
        <dbReference type="EMBL" id="CAE8633349.1"/>
    </source>
</evidence>
<dbReference type="Proteomes" id="UP000654075">
    <property type="component" value="Unassembled WGS sequence"/>
</dbReference>
<reference evidence="3" key="1">
    <citation type="submission" date="2021-02" db="EMBL/GenBank/DDBJ databases">
        <authorList>
            <person name="Dougan E. K."/>
            <person name="Rhodes N."/>
            <person name="Thang M."/>
            <person name="Chan C."/>
        </authorList>
    </citation>
    <scope>NUCLEOTIDE SEQUENCE</scope>
</reference>
<gene>
    <name evidence="3" type="ORF">PGLA1383_LOCUS49249</name>
</gene>
<dbReference type="OrthoDB" id="10336752at2759"/>
<proteinExistence type="predicted"/>
<accession>A0A813H6R4</accession>
<feature type="transmembrane region" description="Helical" evidence="2">
    <location>
        <begin position="250"/>
        <end position="266"/>
    </location>
</feature>
<evidence type="ECO:0000256" key="1">
    <source>
        <dbReference type="SAM" id="MobiDB-lite"/>
    </source>
</evidence>
<feature type="region of interest" description="Disordered" evidence="1">
    <location>
        <begin position="47"/>
        <end position="77"/>
    </location>
</feature>
<feature type="transmembrane region" description="Helical" evidence="2">
    <location>
        <begin position="154"/>
        <end position="177"/>
    </location>
</feature>
<organism evidence="3 4">
    <name type="scientific">Polarella glacialis</name>
    <name type="common">Dinoflagellate</name>
    <dbReference type="NCBI Taxonomy" id="89957"/>
    <lineage>
        <taxon>Eukaryota</taxon>
        <taxon>Sar</taxon>
        <taxon>Alveolata</taxon>
        <taxon>Dinophyceae</taxon>
        <taxon>Suessiales</taxon>
        <taxon>Suessiaceae</taxon>
        <taxon>Polarella</taxon>
    </lineage>
</organism>
<feature type="transmembrane region" description="Helical" evidence="2">
    <location>
        <begin position="286"/>
        <end position="306"/>
    </location>
</feature>
<dbReference type="EMBL" id="CAJNNV010030734">
    <property type="protein sequence ID" value="CAE8633349.1"/>
    <property type="molecule type" value="Genomic_DNA"/>
</dbReference>
<keyword evidence="2" id="KW-0472">Membrane</keyword>
<evidence type="ECO:0000313" key="4">
    <source>
        <dbReference type="Proteomes" id="UP000654075"/>
    </source>
</evidence>
<sequence>MASNCFGLMDFGGGNDFQRATTLPATPKASRAPAKYRVSTAGALPNLNIDEASPSTQDDELESLPSPVPRRRSYSEPAPSRRIRSLFAALDAVDSSLPFSKGQATIRVSSMPVNMILCAVSLVVGCLVPVLVDLSRTATAFSPDGETLGRRPPYAALSVIGAEAAFNVALGIAAIAVRRPLGGFSVLWSAALHRAMLPLTLVYCLGDIAALSAIGRGGGPLYIAVASSRLLFAAAASHVLIGRRQSLRQWILLAEITAATGLYAVLSTSSGAADRGGASSSAAHVSIGWALLKAMLSGVAAVLTELRYKRLNLWHANTLLKMQSLAVALIAIALQPLFFEEVALCDPSVNLITACVDKRGWDAWTWAVLAAEVGAGWLSVAVLTRMSAIAKFVCKTATAPTIYLLYCAKGFGGLTFQVPSFLAVAMIAAGILAYLAEPHLVYLRRVAADFCVTEYRH</sequence>
<feature type="transmembrane region" description="Helical" evidence="2">
    <location>
        <begin position="418"/>
        <end position="436"/>
    </location>
</feature>
<name>A0A813H6R4_POLGL</name>